<dbReference type="PANTHER" id="PTHR37173:SF1">
    <property type="entry name" value="PROLINE-RICH FAMILY PROTEIN"/>
    <property type="match status" value="1"/>
</dbReference>
<reference evidence="2 3" key="1">
    <citation type="submission" date="2020-06" db="EMBL/GenBank/DDBJ databases">
        <title>Transcriptomic and genomic resources for Thalictrum thalictroides and T. hernandezii: Facilitating candidate gene discovery in an emerging model plant lineage.</title>
        <authorList>
            <person name="Arias T."/>
            <person name="Riano-Pachon D.M."/>
            <person name="Di Stilio V.S."/>
        </authorList>
    </citation>
    <scope>NUCLEOTIDE SEQUENCE [LARGE SCALE GENOMIC DNA]</scope>
    <source>
        <strain evidence="3">cv. WT478/WT964</strain>
        <tissue evidence="2">Leaves</tissue>
    </source>
</reference>
<feature type="region of interest" description="Disordered" evidence="1">
    <location>
        <begin position="150"/>
        <end position="184"/>
    </location>
</feature>
<dbReference type="AlphaFoldDB" id="A0A7J6V187"/>
<proteinExistence type="predicted"/>
<feature type="compositionally biased region" description="Polar residues" evidence="1">
    <location>
        <begin position="86"/>
        <end position="98"/>
    </location>
</feature>
<evidence type="ECO:0000313" key="2">
    <source>
        <dbReference type="EMBL" id="KAF5178132.1"/>
    </source>
</evidence>
<name>A0A7J6V187_THATH</name>
<feature type="compositionally biased region" description="Polar residues" evidence="1">
    <location>
        <begin position="156"/>
        <end position="172"/>
    </location>
</feature>
<evidence type="ECO:0000256" key="1">
    <source>
        <dbReference type="SAM" id="MobiDB-lite"/>
    </source>
</evidence>
<feature type="region of interest" description="Disordered" evidence="1">
    <location>
        <begin position="1"/>
        <end position="106"/>
    </location>
</feature>
<protein>
    <submittedName>
        <fullName evidence="2">Proline-rich family protein</fullName>
    </submittedName>
</protein>
<keyword evidence="3" id="KW-1185">Reference proteome</keyword>
<dbReference type="PANTHER" id="PTHR37173">
    <property type="entry name" value="HYDROXYPROLINE-RICH GLYCOPROTEIN FAMILY PROTEIN"/>
    <property type="match status" value="1"/>
</dbReference>
<sequence>MASSSSMNLSTNTPTPPASSPSPIPQEPLSLLPTTLKPSTTTPTTTTTTPSPQIPKPQDPSQGIPKYPLASSGRGFIPKSTAYRPSLQSNDQSITIANSGGFPPRNALQFQHQVRPFGSNSQLNPSSMRPPFLQPSQFGQRAIGATTASAPMRTSPAVTNSNKTPPFQSPASGNGYRDSRNTKRDDTLVTINHRKVRLSEDASLYALCRSWVRNGLPKGPQPRLGEGLKLLPRPLPVNVANTRVPEKTGSGDEGEEKEEDVTAVENLSARELLQGHVRRAKKVRAQLRKERLQRIERYKQRLALLLPSPVEQSRNETTTEN</sequence>
<comment type="caution">
    <text evidence="2">The sequence shown here is derived from an EMBL/GenBank/DDBJ whole genome shotgun (WGS) entry which is preliminary data.</text>
</comment>
<evidence type="ECO:0000313" key="3">
    <source>
        <dbReference type="Proteomes" id="UP000554482"/>
    </source>
</evidence>
<dbReference type="OrthoDB" id="1735564at2759"/>
<dbReference type="Proteomes" id="UP000554482">
    <property type="component" value="Unassembled WGS sequence"/>
</dbReference>
<gene>
    <name evidence="2" type="ORF">FRX31_032278</name>
</gene>
<organism evidence="2 3">
    <name type="scientific">Thalictrum thalictroides</name>
    <name type="common">Rue-anemone</name>
    <name type="synonym">Anemone thalictroides</name>
    <dbReference type="NCBI Taxonomy" id="46969"/>
    <lineage>
        <taxon>Eukaryota</taxon>
        <taxon>Viridiplantae</taxon>
        <taxon>Streptophyta</taxon>
        <taxon>Embryophyta</taxon>
        <taxon>Tracheophyta</taxon>
        <taxon>Spermatophyta</taxon>
        <taxon>Magnoliopsida</taxon>
        <taxon>Ranunculales</taxon>
        <taxon>Ranunculaceae</taxon>
        <taxon>Thalictroideae</taxon>
        <taxon>Thalictrum</taxon>
    </lineage>
</organism>
<feature type="compositionally biased region" description="Pro residues" evidence="1">
    <location>
        <begin position="14"/>
        <end position="26"/>
    </location>
</feature>
<dbReference type="EMBL" id="JABWDY010040400">
    <property type="protein sequence ID" value="KAF5178132.1"/>
    <property type="molecule type" value="Genomic_DNA"/>
</dbReference>
<feature type="compositionally biased region" description="Low complexity" evidence="1">
    <location>
        <begin position="27"/>
        <end position="51"/>
    </location>
</feature>
<accession>A0A7J6V187</accession>